<dbReference type="AlphaFoldDB" id="G4ZXT3"/>
<reference evidence="3 4" key="1">
    <citation type="journal article" date="2006" name="Science">
        <title>Phytophthora genome sequences uncover evolutionary origins and mechanisms of pathogenesis.</title>
        <authorList>
            <person name="Tyler B.M."/>
            <person name="Tripathy S."/>
            <person name="Zhang X."/>
            <person name="Dehal P."/>
            <person name="Jiang R.H."/>
            <person name="Aerts A."/>
            <person name="Arredondo F.D."/>
            <person name="Baxter L."/>
            <person name="Bensasson D."/>
            <person name="Beynon J.L."/>
            <person name="Chapman J."/>
            <person name="Damasceno C.M."/>
            <person name="Dorrance A.E."/>
            <person name="Dou D."/>
            <person name="Dickerman A.W."/>
            <person name="Dubchak I.L."/>
            <person name="Garbelotto M."/>
            <person name="Gijzen M."/>
            <person name="Gordon S.G."/>
            <person name="Govers F."/>
            <person name="Grunwald N.J."/>
            <person name="Huang W."/>
            <person name="Ivors K.L."/>
            <person name="Jones R.W."/>
            <person name="Kamoun S."/>
            <person name="Krampis K."/>
            <person name="Lamour K.H."/>
            <person name="Lee M.K."/>
            <person name="McDonald W.H."/>
            <person name="Medina M."/>
            <person name="Meijer H.J."/>
            <person name="Nordberg E.K."/>
            <person name="Maclean D.J."/>
            <person name="Ospina-Giraldo M.D."/>
            <person name="Morris P.F."/>
            <person name="Phuntumart V."/>
            <person name="Putnam N.H."/>
            <person name="Rash S."/>
            <person name="Rose J.K."/>
            <person name="Sakihama Y."/>
            <person name="Salamov A.A."/>
            <person name="Savidor A."/>
            <person name="Scheuring C.F."/>
            <person name="Smith B.M."/>
            <person name="Sobral B.W."/>
            <person name="Terry A."/>
            <person name="Torto-Alalibo T.A."/>
            <person name="Win J."/>
            <person name="Xu Z."/>
            <person name="Zhang H."/>
            <person name="Grigoriev I.V."/>
            <person name="Rokhsar D.S."/>
            <person name="Boore J.L."/>
        </authorList>
    </citation>
    <scope>NUCLEOTIDE SEQUENCE [LARGE SCALE GENOMIC DNA]</scope>
    <source>
        <strain evidence="3 4">P6497</strain>
    </source>
</reference>
<accession>G4ZXT3</accession>
<organism evidence="3 4">
    <name type="scientific">Phytophthora sojae (strain P6497)</name>
    <name type="common">Soybean stem and root rot agent</name>
    <name type="synonym">Phytophthora megasperma f. sp. glycines</name>
    <dbReference type="NCBI Taxonomy" id="1094619"/>
    <lineage>
        <taxon>Eukaryota</taxon>
        <taxon>Sar</taxon>
        <taxon>Stramenopiles</taxon>
        <taxon>Oomycota</taxon>
        <taxon>Peronosporomycetes</taxon>
        <taxon>Peronosporales</taxon>
        <taxon>Peronosporaceae</taxon>
        <taxon>Phytophthora</taxon>
    </lineage>
</organism>
<dbReference type="Proteomes" id="UP000002640">
    <property type="component" value="Unassembled WGS sequence"/>
</dbReference>
<feature type="region of interest" description="Disordered" evidence="2">
    <location>
        <begin position="113"/>
        <end position="133"/>
    </location>
</feature>
<dbReference type="InParanoid" id="G4ZXT3"/>
<feature type="compositionally biased region" description="Basic residues" evidence="2">
    <location>
        <begin position="40"/>
        <end position="53"/>
    </location>
</feature>
<keyword evidence="1" id="KW-0175">Coiled coil</keyword>
<dbReference type="RefSeq" id="XP_009532224.1">
    <property type="nucleotide sequence ID" value="XM_009533929.1"/>
</dbReference>
<feature type="coiled-coil region" evidence="1">
    <location>
        <begin position="311"/>
        <end position="338"/>
    </location>
</feature>
<evidence type="ECO:0000256" key="1">
    <source>
        <dbReference type="SAM" id="Coils"/>
    </source>
</evidence>
<feature type="region of interest" description="Disordered" evidence="2">
    <location>
        <begin position="654"/>
        <end position="729"/>
    </location>
</feature>
<feature type="compositionally biased region" description="Polar residues" evidence="2">
    <location>
        <begin position="717"/>
        <end position="729"/>
    </location>
</feature>
<feature type="region of interest" description="Disordered" evidence="2">
    <location>
        <begin position="19"/>
        <end position="55"/>
    </location>
</feature>
<name>G4ZXT3_PHYSP</name>
<dbReference type="KEGG" id="psoj:PHYSODRAFT_336385"/>
<evidence type="ECO:0000313" key="4">
    <source>
        <dbReference type="Proteomes" id="UP000002640"/>
    </source>
</evidence>
<feature type="compositionally biased region" description="Acidic residues" evidence="2">
    <location>
        <begin position="665"/>
        <end position="691"/>
    </location>
</feature>
<dbReference type="EMBL" id="JH159157">
    <property type="protein sequence ID" value="EGZ11891.1"/>
    <property type="molecule type" value="Genomic_DNA"/>
</dbReference>
<feature type="compositionally biased region" description="Polar residues" evidence="2">
    <location>
        <begin position="654"/>
        <end position="663"/>
    </location>
</feature>
<sequence>MPVGNGSLVACLIPQCFRRQKSPPPSSKSTGNVFEERMRQRLKKKTKQNRRSTRTQLRSAYEEFATFDLLAARDRSVAAKNANRVRKQQWPHVLSWDSAADTYVSPPSSVGAEAGGVMGTTHTNTPPDYDPETSSRFSALLTRQEIPQEAAFRLQQLAQLDMRNSTPSFVYQVPRECARKWMEVALVARKLLSLGCVYTARYSLPRDAVEEELTFQDFGLDIAAIANSHVFQVAETTGEPSRFPPEFTGEFTEKDPDVAAIGAEVVIKHEKGTSTEKTVVFHLVRMGECVRDDPRPPGSTLRTLDEVDASCAQLLARYELLAQQKQLADEELQCAKELVTYVKVTSYETRKFVIEDRKFHFAAEYREWYDEITSGLELSAESTNPLDSALLDDAQFAIDGSNRETQLSDSRGDTRQIDLPQEKPQNELTTAALVPSYGVADGRSYLLALVSPATDIVASLEQLTIHVQNALSLARNNEFIVAAGLKVRREIRRVGQSLFAARVRLGYLSFKFTAATGRDAAIGALLRLTRAVIEHRRLYGEMLSYLETHFGFCMDNDGQAVKDAALMYLVEKKIVLFREVPSGEPGNTITKAEVVDALTLILLELVEEYQMSLKVDRVDKIINAEQVEYTEVVSYGDSDDVCDRIEKVDQLHPSAQVNDSNADPCSDDGDEDNGCNATDEESDEVAVSEEDALFKREKESRYVEPTDADDDEAKFRATQTTPVDTTNFE</sequence>
<feature type="compositionally biased region" description="Polar residues" evidence="2">
    <location>
        <begin position="120"/>
        <end position="133"/>
    </location>
</feature>
<dbReference type="GeneID" id="20647190"/>
<proteinExistence type="predicted"/>
<keyword evidence="4" id="KW-1185">Reference proteome</keyword>
<protein>
    <submittedName>
        <fullName evidence="3">Uncharacterized protein</fullName>
    </submittedName>
</protein>
<feature type="compositionally biased region" description="Basic and acidic residues" evidence="2">
    <location>
        <begin position="692"/>
        <end position="704"/>
    </location>
</feature>
<gene>
    <name evidence="3" type="ORF">PHYSODRAFT_336385</name>
</gene>
<evidence type="ECO:0000256" key="2">
    <source>
        <dbReference type="SAM" id="MobiDB-lite"/>
    </source>
</evidence>
<evidence type="ECO:0000313" key="3">
    <source>
        <dbReference type="EMBL" id="EGZ11891.1"/>
    </source>
</evidence>